<dbReference type="STRING" id="554055.A0A2P6V406"/>
<dbReference type="GO" id="GO:0006364">
    <property type="term" value="P:rRNA processing"/>
    <property type="evidence" value="ECO:0007669"/>
    <property type="project" value="InterPro"/>
</dbReference>
<dbReference type="InterPro" id="IPR002036">
    <property type="entry name" value="YbeY"/>
</dbReference>
<feature type="compositionally biased region" description="Gly residues" evidence="8">
    <location>
        <begin position="196"/>
        <end position="212"/>
    </location>
</feature>
<keyword evidence="6" id="KW-0378">Hydrolase</keyword>
<name>A0A2P6V406_9CHLO</name>
<evidence type="ECO:0000256" key="7">
    <source>
        <dbReference type="ARBA" id="ARBA00022833"/>
    </source>
</evidence>
<organism evidence="9 10">
    <name type="scientific">Micractinium conductrix</name>
    <dbReference type="NCBI Taxonomy" id="554055"/>
    <lineage>
        <taxon>Eukaryota</taxon>
        <taxon>Viridiplantae</taxon>
        <taxon>Chlorophyta</taxon>
        <taxon>core chlorophytes</taxon>
        <taxon>Trebouxiophyceae</taxon>
        <taxon>Chlorellales</taxon>
        <taxon>Chlorellaceae</taxon>
        <taxon>Chlorella clade</taxon>
        <taxon>Micractinium</taxon>
    </lineage>
</organism>
<keyword evidence="4" id="KW-0479">Metal-binding</keyword>
<dbReference type="SUPFAM" id="SSF56784">
    <property type="entry name" value="HAD-like"/>
    <property type="match status" value="1"/>
</dbReference>
<keyword evidence="5" id="KW-0255">Endonuclease</keyword>
<dbReference type="GO" id="GO:0004519">
    <property type="term" value="F:endonuclease activity"/>
    <property type="evidence" value="ECO:0007669"/>
    <property type="project" value="UniProtKB-KW"/>
</dbReference>
<evidence type="ECO:0000256" key="5">
    <source>
        <dbReference type="ARBA" id="ARBA00022759"/>
    </source>
</evidence>
<dbReference type="InterPro" id="IPR020549">
    <property type="entry name" value="YbeY_CS"/>
</dbReference>
<evidence type="ECO:0000256" key="3">
    <source>
        <dbReference type="ARBA" id="ARBA00022722"/>
    </source>
</evidence>
<keyword evidence="7" id="KW-0862">Zinc</keyword>
<feature type="region of interest" description="Disordered" evidence="8">
    <location>
        <begin position="187"/>
        <end position="229"/>
    </location>
</feature>
<comment type="cofactor">
    <cofactor evidence="1">
        <name>Zn(2+)</name>
        <dbReference type="ChEBI" id="CHEBI:29105"/>
    </cofactor>
</comment>
<evidence type="ECO:0000256" key="2">
    <source>
        <dbReference type="ARBA" id="ARBA00010875"/>
    </source>
</evidence>
<evidence type="ECO:0000256" key="1">
    <source>
        <dbReference type="ARBA" id="ARBA00001947"/>
    </source>
</evidence>
<dbReference type="Gene3D" id="3.30.1240.10">
    <property type="match status" value="1"/>
</dbReference>
<dbReference type="AlphaFoldDB" id="A0A2P6V406"/>
<comment type="similarity">
    <text evidence="2">Belongs to the endoribonuclease YbeY family.</text>
</comment>
<dbReference type="EMBL" id="LHPF02000032">
    <property type="protein sequence ID" value="PSC68822.1"/>
    <property type="molecule type" value="Genomic_DNA"/>
</dbReference>
<dbReference type="GO" id="GO:0046872">
    <property type="term" value="F:metal ion binding"/>
    <property type="evidence" value="ECO:0007669"/>
    <property type="project" value="UniProtKB-KW"/>
</dbReference>
<evidence type="ECO:0000256" key="4">
    <source>
        <dbReference type="ARBA" id="ARBA00022723"/>
    </source>
</evidence>
<reference evidence="9 10" key="1">
    <citation type="journal article" date="2018" name="Plant J.">
        <title>Genome sequences of Chlorella sorokiniana UTEX 1602 and Micractinium conductrix SAG 241.80: implications to maltose excretion by a green alga.</title>
        <authorList>
            <person name="Arriola M.B."/>
            <person name="Velmurugan N."/>
            <person name="Zhang Y."/>
            <person name="Plunkett M.H."/>
            <person name="Hondzo H."/>
            <person name="Barney B.M."/>
        </authorList>
    </citation>
    <scope>NUCLEOTIDE SEQUENCE [LARGE SCALE GENOMIC DNA]</scope>
    <source>
        <strain evidence="9 10">SAG 241.80</strain>
    </source>
</reference>
<dbReference type="NCBIfam" id="TIGR00043">
    <property type="entry name" value="rRNA maturation RNase YbeY"/>
    <property type="match status" value="1"/>
</dbReference>
<dbReference type="Pfam" id="PF02130">
    <property type="entry name" value="YbeY"/>
    <property type="match status" value="1"/>
</dbReference>
<dbReference type="InterPro" id="IPR023214">
    <property type="entry name" value="HAD_sf"/>
</dbReference>
<sequence>MVEGEPACVSSEKELEALCETLYNDSLKVVKAAALYIIQEEEQGERDEPPAPLELSLVLCDDAHIQELNKEWRGVDAPTDVLSFELEDAEAEAEDDDDYEEGGSPQLPINVLGDVVISLDTAARQAAERQYTMLDEARVLLVHGVLHLLGFDHEEDEEEAAEMAAAEQHILKSLGWKGQGLINLAGRGDDVHGDEGGSGGGGGGGSGDGGSRGFALHSPDSGASTSAPAAGSAAAADAAAEEAGAFIKRWRTRTEAQLLALDMDGTLLDSSSRVLPSSVAAIQAALARGITVFLATGKARPAAIRAMQAVGLAGEGMVVSQTGPGIFLQGLTAYGRGGRLIAGGTLPADVVRAAFEFSAAHDVPVCGFLGEQCVTNKLHPELEELHHRYYEPLAAVTPLAEVLAGPPLRKLLFMTSPAKVEGHLKPHWEAALAGSDAETMQAVPDMLELVPSGWDKWRAVEHLLEDLGVPASDLVAIGDGGNDLGLVSGAGVGVAMGNAVPAVRAAARLVVADNDSGGVAEAIERLLL</sequence>
<dbReference type="HAMAP" id="MF_00009">
    <property type="entry name" value="Endoribonucl_YbeY"/>
    <property type="match status" value="1"/>
</dbReference>
<dbReference type="Gene3D" id="3.40.50.1000">
    <property type="entry name" value="HAD superfamily/HAD-like"/>
    <property type="match status" value="1"/>
</dbReference>
<dbReference type="SUPFAM" id="SSF55486">
    <property type="entry name" value="Metalloproteases ('zincins'), catalytic domain"/>
    <property type="match status" value="1"/>
</dbReference>
<dbReference type="GO" id="GO:0004222">
    <property type="term" value="F:metalloendopeptidase activity"/>
    <property type="evidence" value="ECO:0007669"/>
    <property type="project" value="InterPro"/>
</dbReference>
<keyword evidence="10" id="KW-1185">Reference proteome</keyword>
<dbReference type="InterPro" id="IPR023091">
    <property type="entry name" value="MetalPrtase_cat_dom_sf_prd"/>
</dbReference>
<evidence type="ECO:0000313" key="10">
    <source>
        <dbReference type="Proteomes" id="UP000239649"/>
    </source>
</evidence>
<dbReference type="Pfam" id="PF08282">
    <property type="entry name" value="Hydrolase_3"/>
    <property type="match status" value="1"/>
</dbReference>
<proteinExistence type="inferred from homology"/>
<dbReference type="Gene3D" id="3.40.390.30">
    <property type="entry name" value="Metalloproteases ('zincins'), catalytic domain"/>
    <property type="match status" value="1"/>
</dbReference>
<accession>A0A2P6V406</accession>
<comment type="caution">
    <text evidence="9">The sequence shown here is derived from an EMBL/GenBank/DDBJ whole genome shotgun (WGS) entry which is preliminary data.</text>
</comment>
<dbReference type="Proteomes" id="UP000239649">
    <property type="component" value="Unassembled WGS sequence"/>
</dbReference>
<protein>
    <submittedName>
        <fullName evidence="9">Haloacid dehalogenase-like hydrolase family isoform 2</fullName>
    </submittedName>
</protein>
<dbReference type="PROSITE" id="PS01306">
    <property type="entry name" value="UPF0054"/>
    <property type="match status" value="1"/>
</dbReference>
<dbReference type="OrthoDB" id="27226at2759"/>
<gene>
    <name evidence="9" type="ORF">C2E20_7564</name>
</gene>
<evidence type="ECO:0000256" key="8">
    <source>
        <dbReference type="SAM" id="MobiDB-lite"/>
    </source>
</evidence>
<dbReference type="PANTHER" id="PTHR46986:SF1">
    <property type="entry name" value="ENDORIBONUCLEASE YBEY, CHLOROPLASTIC"/>
    <property type="match status" value="1"/>
</dbReference>
<dbReference type="PANTHER" id="PTHR46986">
    <property type="entry name" value="ENDORIBONUCLEASE YBEY, CHLOROPLASTIC"/>
    <property type="match status" value="1"/>
</dbReference>
<feature type="compositionally biased region" description="Low complexity" evidence="8">
    <location>
        <begin position="218"/>
        <end position="229"/>
    </location>
</feature>
<evidence type="ECO:0000313" key="9">
    <source>
        <dbReference type="EMBL" id="PSC68822.1"/>
    </source>
</evidence>
<dbReference type="InterPro" id="IPR036412">
    <property type="entry name" value="HAD-like_sf"/>
</dbReference>
<evidence type="ECO:0000256" key="6">
    <source>
        <dbReference type="ARBA" id="ARBA00022801"/>
    </source>
</evidence>
<keyword evidence="3" id="KW-0540">Nuclease</keyword>